<dbReference type="InterPro" id="IPR016192">
    <property type="entry name" value="APOBEC/CMP_deaminase_Zn-bd"/>
</dbReference>
<dbReference type="Pfam" id="PF00383">
    <property type="entry name" value="dCMP_cyt_deam_1"/>
    <property type="match status" value="1"/>
</dbReference>
<evidence type="ECO:0000256" key="1">
    <source>
        <dbReference type="ARBA" id="ARBA00006576"/>
    </source>
</evidence>
<dbReference type="CDD" id="cd01283">
    <property type="entry name" value="cytidine_deaminase"/>
    <property type="match status" value="1"/>
</dbReference>
<dbReference type="EC" id="3.5.4.5" evidence="6"/>
<evidence type="ECO:0000259" key="5">
    <source>
        <dbReference type="PROSITE" id="PS51747"/>
    </source>
</evidence>
<comment type="similarity">
    <text evidence="1">Belongs to the cytidine and deoxycytidylate deaminase family.</text>
</comment>
<feature type="domain" description="CMP/dCMP-type deaminase" evidence="5">
    <location>
        <begin position="21"/>
        <end position="158"/>
    </location>
</feature>
<dbReference type="GO" id="GO:0004126">
    <property type="term" value="F:cytidine deaminase activity"/>
    <property type="evidence" value="ECO:0007669"/>
    <property type="project" value="UniProtKB-EC"/>
</dbReference>
<evidence type="ECO:0000256" key="4">
    <source>
        <dbReference type="ARBA" id="ARBA00022833"/>
    </source>
</evidence>
<dbReference type="Proteomes" id="UP000683507">
    <property type="component" value="Chromosome"/>
</dbReference>
<dbReference type="GO" id="GO:0055086">
    <property type="term" value="P:nucleobase-containing small molecule metabolic process"/>
    <property type="evidence" value="ECO:0007669"/>
    <property type="project" value="UniProtKB-ARBA"/>
</dbReference>
<dbReference type="PANTHER" id="PTHR11644">
    <property type="entry name" value="CYTIDINE DEAMINASE"/>
    <property type="match status" value="1"/>
</dbReference>
<dbReference type="InterPro" id="IPR050202">
    <property type="entry name" value="Cyt/Deoxycyt_deaminase"/>
</dbReference>
<dbReference type="InterPro" id="IPR002125">
    <property type="entry name" value="CMP_dCMP_dom"/>
</dbReference>
<dbReference type="InterPro" id="IPR016193">
    <property type="entry name" value="Cytidine_deaminase-like"/>
</dbReference>
<dbReference type="NCBIfam" id="NF004064">
    <property type="entry name" value="PRK05578.1"/>
    <property type="match status" value="1"/>
</dbReference>
<gene>
    <name evidence="6" type="primary">cdd</name>
    <name evidence="6" type="ORF">CRYO30217_01975</name>
</gene>
<evidence type="ECO:0000256" key="3">
    <source>
        <dbReference type="ARBA" id="ARBA00022801"/>
    </source>
</evidence>
<name>A0A916JNE6_9FLAO</name>
<keyword evidence="2" id="KW-0479">Metal-binding</keyword>
<dbReference type="GO" id="GO:0072527">
    <property type="term" value="P:pyrimidine-containing compound metabolic process"/>
    <property type="evidence" value="ECO:0007669"/>
    <property type="project" value="UniProtKB-ARBA"/>
</dbReference>
<keyword evidence="4" id="KW-0862">Zinc</keyword>
<sequence>MENRTINISYQLFASKEELSEENAMLISKAEEALENAYAVYSKFHVGAALLLDNGEVVTGNNQENIAYPSSLCAERVALYYCKAHYPDAVVKKIAIMAKSEEGDLLEVISPCGGCRQVMSEYERVQKEDMQVILKGERDSIMVFDSVKDLLPLSFNTKVLGA</sequence>
<dbReference type="Gene3D" id="3.40.140.10">
    <property type="entry name" value="Cytidine Deaminase, domain 2"/>
    <property type="match status" value="1"/>
</dbReference>
<dbReference type="GO" id="GO:0042802">
    <property type="term" value="F:identical protein binding"/>
    <property type="evidence" value="ECO:0007669"/>
    <property type="project" value="UniProtKB-ARBA"/>
</dbReference>
<dbReference type="GO" id="GO:0005829">
    <property type="term" value="C:cytosol"/>
    <property type="evidence" value="ECO:0007669"/>
    <property type="project" value="TreeGrafter"/>
</dbReference>
<protein>
    <submittedName>
        <fullName evidence="6">Cytidine deaminase</fullName>
        <ecNumber evidence="6">3.5.4.5</ecNumber>
    </submittedName>
</protein>
<dbReference type="GO" id="GO:0008270">
    <property type="term" value="F:zinc ion binding"/>
    <property type="evidence" value="ECO:0007669"/>
    <property type="project" value="InterPro"/>
</dbReference>
<organism evidence="6 7">
    <name type="scientific">Parvicella tangerina</name>
    <dbReference type="NCBI Taxonomy" id="2829795"/>
    <lineage>
        <taxon>Bacteria</taxon>
        <taxon>Pseudomonadati</taxon>
        <taxon>Bacteroidota</taxon>
        <taxon>Flavobacteriia</taxon>
        <taxon>Flavobacteriales</taxon>
        <taxon>Parvicellaceae</taxon>
        <taxon>Parvicella</taxon>
    </lineage>
</organism>
<accession>A0A916JNE6</accession>
<dbReference type="PANTHER" id="PTHR11644:SF2">
    <property type="entry name" value="CYTIDINE DEAMINASE"/>
    <property type="match status" value="1"/>
</dbReference>
<proteinExistence type="inferred from homology"/>
<dbReference type="AlphaFoldDB" id="A0A916JNE6"/>
<evidence type="ECO:0000313" key="6">
    <source>
        <dbReference type="EMBL" id="CAG5082656.1"/>
    </source>
</evidence>
<dbReference type="EMBL" id="OU015584">
    <property type="protein sequence ID" value="CAG5082656.1"/>
    <property type="molecule type" value="Genomic_DNA"/>
</dbReference>
<dbReference type="PROSITE" id="PS00903">
    <property type="entry name" value="CYT_DCMP_DEAMINASES_1"/>
    <property type="match status" value="1"/>
</dbReference>
<evidence type="ECO:0000256" key="2">
    <source>
        <dbReference type="ARBA" id="ARBA00022723"/>
    </source>
</evidence>
<evidence type="ECO:0000313" key="7">
    <source>
        <dbReference type="Proteomes" id="UP000683507"/>
    </source>
</evidence>
<dbReference type="KEGG" id="ptan:CRYO30217_01975"/>
<reference evidence="6" key="1">
    <citation type="submission" date="2021-04" db="EMBL/GenBank/DDBJ databases">
        <authorList>
            <person name="Rodrigo-Torres L."/>
            <person name="Arahal R. D."/>
            <person name="Lucena T."/>
        </authorList>
    </citation>
    <scope>NUCLEOTIDE SEQUENCE</scope>
    <source>
        <strain evidence="6">AS29M-1</strain>
    </source>
</reference>
<dbReference type="SUPFAM" id="SSF53927">
    <property type="entry name" value="Cytidine deaminase-like"/>
    <property type="match status" value="1"/>
</dbReference>
<keyword evidence="7" id="KW-1185">Reference proteome</keyword>
<dbReference type="PROSITE" id="PS51747">
    <property type="entry name" value="CYT_DCMP_DEAMINASES_2"/>
    <property type="match status" value="1"/>
</dbReference>
<keyword evidence="3 6" id="KW-0378">Hydrolase</keyword>
<dbReference type="RefSeq" id="WP_258542180.1">
    <property type="nucleotide sequence ID" value="NZ_OU015584.1"/>
</dbReference>